<reference evidence="3" key="2">
    <citation type="submission" date="2017-12" db="EMBL/GenBank/DDBJ databases">
        <title>Genome sequence of the Bar-tailed Godwit (Limosa lapponica baueri).</title>
        <authorList>
            <person name="Lima N.C.B."/>
            <person name="Parody-Merino A.M."/>
            <person name="Battley P.F."/>
            <person name="Fidler A.E."/>
            <person name="Prosdocimi F."/>
        </authorList>
    </citation>
    <scope>NUCLEOTIDE SEQUENCE [LARGE SCALE GENOMIC DNA]</scope>
</reference>
<keyword evidence="3" id="KW-1185">Reference proteome</keyword>
<evidence type="ECO:0000313" key="3">
    <source>
        <dbReference type="Proteomes" id="UP000233556"/>
    </source>
</evidence>
<sequence length="225" mass="25351">MALSTLQGQSWERRTHATLGNQQFFYGVLADIAQAGWASFIRRWDVWMLCPLEATVGHRRLHHLQGTGWVGGWVTEDPRPSWNFVTPLPGSTGHGMRRNHPGKEWCEAQACQLTEEWHGEEHMGDNLPQNDVDSMGEDPPQDEGELMEVDPPVTELIWHDPNMPGLSSMRPHNSCQRSAKPAPHQQPRDPFLQGCTPAFCPQSVRTSRITLSQVQNLAFVLVKSC</sequence>
<feature type="region of interest" description="Disordered" evidence="1">
    <location>
        <begin position="166"/>
        <end position="190"/>
    </location>
</feature>
<accession>A0A2I0U395</accession>
<reference evidence="3" key="1">
    <citation type="submission" date="2017-11" db="EMBL/GenBank/DDBJ databases">
        <authorList>
            <person name="Lima N.C."/>
            <person name="Parody-Merino A.M."/>
            <person name="Battley P.F."/>
            <person name="Fidler A.E."/>
            <person name="Prosdocimi F."/>
        </authorList>
    </citation>
    <scope>NUCLEOTIDE SEQUENCE [LARGE SCALE GENOMIC DNA]</scope>
</reference>
<organism evidence="2 3">
    <name type="scientific">Limosa lapponica baueri</name>
    <dbReference type="NCBI Taxonomy" id="1758121"/>
    <lineage>
        <taxon>Eukaryota</taxon>
        <taxon>Metazoa</taxon>
        <taxon>Chordata</taxon>
        <taxon>Craniata</taxon>
        <taxon>Vertebrata</taxon>
        <taxon>Euteleostomi</taxon>
        <taxon>Archelosauria</taxon>
        <taxon>Archosauria</taxon>
        <taxon>Dinosauria</taxon>
        <taxon>Saurischia</taxon>
        <taxon>Theropoda</taxon>
        <taxon>Coelurosauria</taxon>
        <taxon>Aves</taxon>
        <taxon>Neognathae</taxon>
        <taxon>Neoaves</taxon>
        <taxon>Charadriiformes</taxon>
        <taxon>Scolopacidae</taxon>
        <taxon>Limosa</taxon>
    </lineage>
</organism>
<gene>
    <name evidence="2" type="ORF">llap_9145</name>
</gene>
<evidence type="ECO:0000313" key="2">
    <source>
        <dbReference type="EMBL" id="PKU40560.1"/>
    </source>
</evidence>
<dbReference type="EMBL" id="KZ506249">
    <property type="protein sequence ID" value="PKU40560.1"/>
    <property type="molecule type" value="Genomic_DNA"/>
</dbReference>
<dbReference type="Proteomes" id="UP000233556">
    <property type="component" value="Unassembled WGS sequence"/>
</dbReference>
<dbReference type="AlphaFoldDB" id="A0A2I0U395"/>
<protein>
    <submittedName>
        <fullName evidence="2">Uncharacterized protein</fullName>
    </submittedName>
</protein>
<proteinExistence type="predicted"/>
<evidence type="ECO:0000256" key="1">
    <source>
        <dbReference type="SAM" id="MobiDB-lite"/>
    </source>
</evidence>
<name>A0A2I0U395_LIMLA</name>